<organism evidence="1">
    <name type="scientific">Arundo donax</name>
    <name type="common">Giant reed</name>
    <name type="synonym">Donax arundinaceus</name>
    <dbReference type="NCBI Taxonomy" id="35708"/>
    <lineage>
        <taxon>Eukaryota</taxon>
        <taxon>Viridiplantae</taxon>
        <taxon>Streptophyta</taxon>
        <taxon>Embryophyta</taxon>
        <taxon>Tracheophyta</taxon>
        <taxon>Spermatophyta</taxon>
        <taxon>Magnoliopsida</taxon>
        <taxon>Liliopsida</taxon>
        <taxon>Poales</taxon>
        <taxon>Poaceae</taxon>
        <taxon>PACMAD clade</taxon>
        <taxon>Arundinoideae</taxon>
        <taxon>Arundineae</taxon>
        <taxon>Arundo</taxon>
    </lineage>
</organism>
<dbReference type="EMBL" id="GBRH01161001">
    <property type="protein sequence ID" value="JAE36895.1"/>
    <property type="molecule type" value="Transcribed_RNA"/>
</dbReference>
<reference evidence="1" key="2">
    <citation type="journal article" date="2015" name="Data Brief">
        <title>Shoot transcriptome of the giant reed, Arundo donax.</title>
        <authorList>
            <person name="Barrero R.A."/>
            <person name="Guerrero F.D."/>
            <person name="Moolhuijzen P."/>
            <person name="Goolsby J.A."/>
            <person name="Tidwell J."/>
            <person name="Bellgard S.E."/>
            <person name="Bellgard M.I."/>
        </authorList>
    </citation>
    <scope>NUCLEOTIDE SEQUENCE</scope>
    <source>
        <tissue evidence="1">Shoot tissue taken approximately 20 cm above the soil surface</tissue>
    </source>
</reference>
<protein>
    <submittedName>
        <fullName evidence="1">Uncharacterized protein</fullName>
    </submittedName>
</protein>
<evidence type="ECO:0000313" key="1">
    <source>
        <dbReference type="EMBL" id="JAE36895.1"/>
    </source>
</evidence>
<accession>A0A0A9HI88</accession>
<proteinExistence type="predicted"/>
<name>A0A0A9HI88_ARUDO</name>
<sequence length="63" mass="7273">MQFNSEMKVFQNRSALVLIQFLSLTFMVLTDDLRYWQVQHYATLMGKGMMHDSVIGALVDKSS</sequence>
<dbReference type="AlphaFoldDB" id="A0A0A9HI88"/>
<reference evidence="1" key="1">
    <citation type="submission" date="2014-09" db="EMBL/GenBank/DDBJ databases">
        <authorList>
            <person name="Magalhaes I.L.F."/>
            <person name="Oliveira U."/>
            <person name="Santos F.R."/>
            <person name="Vidigal T.H.D.A."/>
            <person name="Brescovit A.D."/>
            <person name="Santos A.J."/>
        </authorList>
    </citation>
    <scope>NUCLEOTIDE SEQUENCE</scope>
    <source>
        <tissue evidence="1">Shoot tissue taken approximately 20 cm above the soil surface</tissue>
    </source>
</reference>